<dbReference type="InterPro" id="IPR018499">
    <property type="entry name" value="Tetraspanin/Peripherin"/>
</dbReference>
<keyword evidence="3 6" id="KW-1133">Transmembrane helix</keyword>
<keyword evidence="2 6" id="KW-0812">Transmembrane</keyword>
<evidence type="ECO:0000256" key="1">
    <source>
        <dbReference type="ARBA" id="ARBA00004141"/>
    </source>
</evidence>
<dbReference type="STRING" id="400727.A0A2T7PB32"/>
<organism evidence="7 8">
    <name type="scientific">Pomacea canaliculata</name>
    <name type="common">Golden apple snail</name>
    <dbReference type="NCBI Taxonomy" id="400727"/>
    <lineage>
        <taxon>Eukaryota</taxon>
        <taxon>Metazoa</taxon>
        <taxon>Spiralia</taxon>
        <taxon>Lophotrochozoa</taxon>
        <taxon>Mollusca</taxon>
        <taxon>Gastropoda</taxon>
        <taxon>Caenogastropoda</taxon>
        <taxon>Architaenioglossa</taxon>
        <taxon>Ampullarioidea</taxon>
        <taxon>Ampullariidae</taxon>
        <taxon>Pomacea</taxon>
    </lineage>
</organism>
<keyword evidence="4 6" id="KW-0472">Membrane</keyword>
<dbReference type="PRINTS" id="PR00259">
    <property type="entry name" value="TMFOUR"/>
</dbReference>
<evidence type="ECO:0000256" key="2">
    <source>
        <dbReference type="ARBA" id="ARBA00022692"/>
    </source>
</evidence>
<accession>A0A2T7PB32</accession>
<sequence length="567" mass="63751">MTGAKSTGQQRPEHRPVGTGGTLRQRLLRRKNRSEIGVCTKYTLFFENFLMFVNMGQSKFYYSLAIFLLLEVGLTVCFFLAYYLPDVRNVIFPDNLFRQAIVSYRDDNDMRDLIDNIQSSLGCCGQTDSEKGYEDWNQNPYFNCSLQNESPERCSVPPSCCRILPGSNINLLCGANIYTLAKDGQMTLGDTSKIYTDGCLKALRVWVDSNMLILGGVMAGILVPQEPPGYDPCSERQMATLIHAAAEAIVTAIGDPLLPAGHVFVPLCLRSRLVEEKLQEYLWCTTPAAQRNSEKFHREAARVGETRHQINMANGPPRRRVDLVWQLAGIAMLVVSTYVLVQKEKKITYFVEFIFDPSCLLCLAGSITVVVAFLGCGGALRENTGFLRAYYWILSILLLAQVIIIIFVFIFYFMDDVAKKLNFYPENVLRDAIIRYRDDVDMRNFIDDLQQFLGCCGVSNKDDGFLDWNENSYFNCTGGSPDEYSEKCSVPHSCCIMKPGENINYQCGNNALTKDASDAKSTIYTRGCLMAIKVLITDNAWIIGGIVIGILIPQHFCDDIIPFDSFF</sequence>
<evidence type="ECO:0000313" key="8">
    <source>
        <dbReference type="Proteomes" id="UP000245119"/>
    </source>
</evidence>
<dbReference type="Pfam" id="PF00335">
    <property type="entry name" value="Tetraspanin"/>
    <property type="match status" value="2"/>
</dbReference>
<comment type="caution">
    <text evidence="7">The sequence shown here is derived from an EMBL/GenBank/DDBJ whole genome shotgun (WGS) entry which is preliminary data.</text>
</comment>
<evidence type="ECO:0000313" key="7">
    <source>
        <dbReference type="EMBL" id="PVD30630.1"/>
    </source>
</evidence>
<keyword evidence="8" id="KW-1185">Reference proteome</keyword>
<evidence type="ECO:0000256" key="3">
    <source>
        <dbReference type="ARBA" id="ARBA00022989"/>
    </source>
</evidence>
<gene>
    <name evidence="7" type="ORF">C0Q70_09903</name>
</gene>
<dbReference type="OrthoDB" id="2014092at2759"/>
<evidence type="ECO:0000256" key="6">
    <source>
        <dbReference type="SAM" id="Phobius"/>
    </source>
</evidence>
<feature type="transmembrane region" description="Helical" evidence="6">
    <location>
        <begin position="392"/>
        <end position="414"/>
    </location>
</feature>
<feature type="region of interest" description="Disordered" evidence="5">
    <location>
        <begin position="1"/>
        <end position="22"/>
    </location>
</feature>
<feature type="compositionally biased region" description="Polar residues" evidence="5">
    <location>
        <begin position="1"/>
        <end position="10"/>
    </location>
</feature>
<evidence type="ECO:0000256" key="5">
    <source>
        <dbReference type="SAM" id="MobiDB-lite"/>
    </source>
</evidence>
<dbReference type="PANTHER" id="PTHR19282:SF544">
    <property type="entry name" value="TETRASPANIN"/>
    <property type="match status" value="1"/>
</dbReference>
<dbReference type="Proteomes" id="UP000245119">
    <property type="component" value="Linkage Group LG5"/>
</dbReference>
<dbReference type="SUPFAM" id="SSF48652">
    <property type="entry name" value="Tetraspanin"/>
    <property type="match status" value="2"/>
</dbReference>
<dbReference type="Gene3D" id="1.10.1450.10">
    <property type="entry name" value="Tetraspanin"/>
    <property type="match status" value="2"/>
</dbReference>
<feature type="transmembrane region" description="Helical" evidence="6">
    <location>
        <begin position="323"/>
        <end position="341"/>
    </location>
</feature>
<feature type="transmembrane region" description="Helical" evidence="6">
    <location>
        <begin position="60"/>
        <end position="84"/>
    </location>
</feature>
<dbReference type="GO" id="GO:0005886">
    <property type="term" value="C:plasma membrane"/>
    <property type="evidence" value="ECO:0007669"/>
    <property type="project" value="TreeGrafter"/>
</dbReference>
<evidence type="ECO:0000256" key="4">
    <source>
        <dbReference type="ARBA" id="ARBA00023136"/>
    </source>
</evidence>
<protein>
    <submittedName>
        <fullName evidence="7">Uncharacterized protein</fullName>
    </submittedName>
</protein>
<dbReference type="EMBL" id="PZQS01000005">
    <property type="protein sequence ID" value="PVD30630.1"/>
    <property type="molecule type" value="Genomic_DNA"/>
</dbReference>
<feature type="transmembrane region" description="Helical" evidence="6">
    <location>
        <begin position="353"/>
        <end position="380"/>
    </location>
</feature>
<name>A0A2T7PB32_POMCA</name>
<dbReference type="AlphaFoldDB" id="A0A2T7PB32"/>
<reference evidence="7 8" key="1">
    <citation type="submission" date="2018-04" db="EMBL/GenBank/DDBJ databases">
        <title>The genome of golden apple snail Pomacea canaliculata provides insight into stress tolerance and invasive adaptation.</title>
        <authorList>
            <person name="Liu C."/>
            <person name="Liu B."/>
            <person name="Ren Y."/>
            <person name="Zhang Y."/>
            <person name="Wang H."/>
            <person name="Li S."/>
            <person name="Jiang F."/>
            <person name="Yin L."/>
            <person name="Zhang G."/>
            <person name="Qian W."/>
            <person name="Fan W."/>
        </authorList>
    </citation>
    <scope>NUCLEOTIDE SEQUENCE [LARGE SCALE GENOMIC DNA]</scope>
    <source>
        <strain evidence="7">SZHN2017</strain>
        <tissue evidence="7">Muscle</tissue>
    </source>
</reference>
<proteinExistence type="predicted"/>
<dbReference type="PANTHER" id="PTHR19282">
    <property type="entry name" value="TETRASPANIN"/>
    <property type="match status" value="1"/>
</dbReference>
<dbReference type="InterPro" id="IPR008952">
    <property type="entry name" value="Tetraspanin_EC2_sf"/>
</dbReference>
<comment type="subcellular location">
    <subcellularLocation>
        <location evidence="1">Membrane</location>
        <topology evidence="1">Multi-pass membrane protein</topology>
    </subcellularLocation>
</comment>